<evidence type="ECO:0000256" key="10">
    <source>
        <dbReference type="PROSITE-ProRule" id="PRU01360"/>
    </source>
</evidence>
<feature type="domain" description="TonB-dependent receptor-like beta-barrel" evidence="13">
    <location>
        <begin position="399"/>
        <end position="842"/>
    </location>
</feature>
<dbReference type="PROSITE" id="PS52016">
    <property type="entry name" value="TONB_DEPENDENT_REC_3"/>
    <property type="match status" value="1"/>
</dbReference>
<keyword evidence="7 10" id="KW-0472">Membrane</keyword>
<accession>A0A1I7FFX8</accession>
<evidence type="ECO:0000313" key="15">
    <source>
        <dbReference type="EMBL" id="SFU35069.1"/>
    </source>
</evidence>
<keyword evidence="8" id="KW-0675">Receptor</keyword>
<sequence length="874" mass="95593">MSQTQFRKKCLPRLIALVMASMAVPASHAAEAAPEAQGGSKDKDPSVVEVRGIRETLKRNLAEKRDAQNIVDSVSAEDVGKFPDKNLADSLQRMPGVSVDRTWGEGRDIFVRGTDKNLNMTQLNGQSVASAYWWKNDSQSRGFNYDILPSELVGSMDVYKSPSADLDEGSIGGLVIVKTRKPLQFKQPLTAQFSFEETYSKLPKKADPQASGLVSWKNEDGTLGVLLALSKQQRTMRRDGLENFTDATKYTIVDQNGVATPNAYASWGGGSAIFRQDRERTTGNVTVQWRPNSDTDLSLNYLNSDMSMDNSNQNYLWQVGGLADASNTIRVTNPRFITTSDGTKAFVGGTVGPATGVSFEPIYRDAYVKSKVLDLEGTYDGGNGWKLHGQMGTTSAAGGSNHDRNFWFTGNTRATINLAPDTYEVKYLDMSPLDPGKLTLQGARDWIRRMEGKENYAQADLTWETGGAFIKDVKFGLKLRDNTVQNRRTIGTVGPGSPGWQSFSLADLSTGASPLLSQEAATAGSLTQYAWVDDQLAVSKGFAMYDKGMVYAEAKREYYRIKEKITAAYVRADYGYERLRGDVGVRLVRTRQTSEAYQDVRGNGNYTIGSVPRTYSDVLPNLNAVYDLSRSVVLRGAISRVMARNTYSDLSASTEVSGTTNAATAGNPLLKPYHANQFEFGGEWYFADASLLSATAFSKKLDTFIYTSTAQENVGGVMRPVTRPHNADNGQTVHGIELQWQQAFGNGFGTVVNYTLTDAKTGALAGGQKLNVVGNSRNQLNASGYFERNNYSVRLSYNYRSKSYGGLNEGGQDVTSAYGQWDATANWDVTPRLSVFASAVNLGNAVIRTNTTDGLPVGVYENGSRYSVGLRAKY</sequence>
<dbReference type="InterPro" id="IPR037066">
    <property type="entry name" value="Plug_dom_sf"/>
</dbReference>
<evidence type="ECO:0000256" key="2">
    <source>
        <dbReference type="ARBA" id="ARBA00009810"/>
    </source>
</evidence>
<dbReference type="Gene3D" id="2.170.130.10">
    <property type="entry name" value="TonB-dependent receptor, plug domain"/>
    <property type="match status" value="1"/>
</dbReference>
<feature type="signal peptide" evidence="12">
    <location>
        <begin position="1"/>
        <end position="29"/>
    </location>
</feature>
<name>A0A1I7FFX8_9BURK</name>
<dbReference type="GO" id="GO:0009279">
    <property type="term" value="C:cell outer membrane"/>
    <property type="evidence" value="ECO:0007669"/>
    <property type="project" value="UniProtKB-SubCell"/>
</dbReference>
<dbReference type="PANTHER" id="PTHR40980:SF3">
    <property type="entry name" value="TONB-DEPENDENT RECEPTOR-LIKE BETA-BARREL DOMAIN-CONTAINING PROTEIN"/>
    <property type="match status" value="1"/>
</dbReference>
<dbReference type="InterPro" id="IPR010104">
    <property type="entry name" value="TonB_rcpt_bac"/>
</dbReference>
<evidence type="ECO:0000256" key="6">
    <source>
        <dbReference type="ARBA" id="ARBA00023077"/>
    </source>
</evidence>
<feature type="chain" id="PRO_5011573420" evidence="12">
    <location>
        <begin position="30"/>
        <end position="874"/>
    </location>
</feature>
<evidence type="ECO:0000259" key="13">
    <source>
        <dbReference type="Pfam" id="PF00593"/>
    </source>
</evidence>
<evidence type="ECO:0000256" key="3">
    <source>
        <dbReference type="ARBA" id="ARBA00022448"/>
    </source>
</evidence>
<evidence type="ECO:0000313" key="16">
    <source>
        <dbReference type="Proteomes" id="UP000199391"/>
    </source>
</evidence>
<evidence type="ECO:0000256" key="11">
    <source>
        <dbReference type="RuleBase" id="RU003357"/>
    </source>
</evidence>
<dbReference type="InterPro" id="IPR039426">
    <property type="entry name" value="TonB-dep_rcpt-like"/>
</dbReference>
<dbReference type="InterPro" id="IPR012910">
    <property type="entry name" value="Plug_dom"/>
</dbReference>
<organism evidence="15 16">
    <name type="scientific">Pseudoduganella namucuonensis</name>
    <dbReference type="NCBI Taxonomy" id="1035707"/>
    <lineage>
        <taxon>Bacteria</taxon>
        <taxon>Pseudomonadati</taxon>
        <taxon>Pseudomonadota</taxon>
        <taxon>Betaproteobacteria</taxon>
        <taxon>Burkholderiales</taxon>
        <taxon>Oxalobacteraceae</taxon>
        <taxon>Telluria group</taxon>
        <taxon>Pseudoduganella</taxon>
    </lineage>
</organism>
<proteinExistence type="inferred from homology"/>
<dbReference type="SUPFAM" id="SSF56935">
    <property type="entry name" value="Porins"/>
    <property type="match status" value="1"/>
</dbReference>
<evidence type="ECO:0000256" key="12">
    <source>
        <dbReference type="SAM" id="SignalP"/>
    </source>
</evidence>
<dbReference type="PANTHER" id="PTHR40980">
    <property type="entry name" value="PLUG DOMAIN-CONTAINING PROTEIN"/>
    <property type="match status" value="1"/>
</dbReference>
<keyword evidence="16" id="KW-1185">Reference proteome</keyword>
<evidence type="ECO:0000256" key="4">
    <source>
        <dbReference type="ARBA" id="ARBA00022452"/>
    </source>
</evidence>
<dbReference type="CDD" id="cd01347">
    <property type="entry name" value="ligand_gated_channel"/>
    <property type="match status" value="1"/>
</dbReference>
<evidence type="ECO:0000256" key="1">
    <source>
        <dbReference type="ARBA" id="ARBA00004571"/>
    </source>
</evidence>
<keyword evidence="12" id="KW-0732">Signal</keyword>
<keyword evidence="6 11" id="KW-0798">TonB box</keyword>
<dbReference type="Proteomes" id="UP000199391">
    <property type="component" value="Unassembled WGS sequence"/>
</dbReference>
<dbReference type="InterPro" id="IPR036942">
    <property type="entry name" value="Beta-barrel_TonB_sf"/>
</dbReference>
<evidence type="ECO:0000256" key="5">
    <source>
        <dbReference type="ARBA" id="ARBA00022692"/>
    </source>
</evidence>
<dbReference type="InterPro" id="IPR000531">
    <property type="entry name" value="Beta-barrel_TonB"/>
</dbReference>
<comment type="subcellular location">
    <subcellularLocation>
        <location evidence="1 10">Cell outer membrane</location>
        <topology evidence="1 10">Multi-pass membrane protein</topology>
    </subcellularLocation>
</comment>
<dbReference type="Pfam" id="PF07715">
    <property type="entry name" value="Plug"/>
    <property type="match status" value="1"/>
</dbReference>
<keyword evidence="3 10" id="KW-0813">Transport</keyword>
<dbReference type="AlphaFoldDB" id="A0A1I7FFX8"/>
<dbReference type="NCBIfam" id="TIGR01782">
    <property type="entry name" value="TonB-Xanth-Caul"/>
    <property type="match status" value="1"/>
</dbReference>
<dbReference type="STRING" id="1035707.SAMN05216552_100210"/>
<keyword evidence="4 10" id="KW-1134">Transmembrane beta strand</keyword>
<protein>
    <submittedName>
        <fullName evidence="15">Iron complex outermembrane recepter protein</fullName>
    </submittedName>
</protein>
<evidence type="ECO:0000259" key="14">
    <source>
        <dbReference type="Pfam" id="PF07715"/>
    </source>
</evidence>
<dbReference type="Pfam" id="PF00593">
    <property type="entry name" value="TonB_dep_Rec_b-barrel"/>
    <property type="match status" value="1"/>
</dbReference>
<dbReference type="EMBL" id="FPBO01000002">
    <property type="protein sequence ID" value="SFU35069.1"/>
    <property type="molecule type" value="Genomic_DNA"/>
</dbReference>
<evidence type="ECO:0000256" key="8">
    <source>
        <dbReference type="ARBA" id="ARBA00023170"/>
    </source>
</evidence>
<evidence type="ECO:0000256" key="7">
    <source>
        <dbReference type="ARBA" id="ARBA00023136"/>
    </source>
</evidence>
<dbReference type="OrthoDB" id="8727862at2"/>
<feature type="domain" description="TonB-dependent receptor plug" evidence="14">
    <location>
        <begin position="64"/>
        <end position="173"/>
    </location>
</feature>
<dbReference type="RefSeq" id="WP_093553635.1">
    <property type="nucleotide sequence ID" value="NZ_FPBO01000002.1"/>
</dbReference>
<comment type="similarity">
    <text evidence="2 10 11">Belongs to the TonB-dependent receptor family.</text>
</comment>
<gene>
    <name evidence="15" type="ORF">SAMN05216552_100210</name>
</gene>
<keyword evidence="9 10" id="KW-0998">Cell outer membrane</keyword>
<dbReference type="Gene3D" id="2.40.170.20">
    <property type="entry name" value="TonB-dependent receptor, beta-barrel domain"/>
    <property type="match status" value="1"/>
</dbReference>
<evidence type="ECO:0000256" key="9">
    <source>
        <dbReference type="ARBA" id="ARBA00023237"/>
    </source>
</evidence>
<keyword evidence="5 10" id="KW-0812">Transmembrane</keyword>
<reference evidence="16" key="1">
    <citation type="submission" date="2016-10" db="EMBL/GenBank/DDBJ databases">
        <authorList>
            <person name="Varghese N."/>
            <person name="Submissions S."/>
        </authorList>
    </citation>
    <scope>NUCLEOTIDE SEQUENCE [LARGE SCALE GENOMIC DNA]</scope>
    <source>
        <strain evidence="16">CGMCC 1.11014</strain>
    </source>
</reference>